<organism evidence="1 2">
    <name type="scientific">Colletotrichum truncatum</name>
    <name type="common">Anthracnose fungus</name>
    <name type="synonym">Colletotrichum capsici</name>
    <dbReference type="NCBI Taxonomy" id="5467"/>
    <lineage>
        <taxon>Eukaryota</taxon>
        <taxon>Fungi</taxon>
        <taxon>Dikarya</taxon>
        <taxon>Ascomycota</taxon>
        <taxon>Pezizomycotina</taxon>
        <taxon>Sordariomycetes</taxon>
        <taxon>Hypocreomycetidae</taxon>
        <taxon>Glomerellales</taxon>
        <taxon>Glomerellaceae</taxon>
        <taxon>Colletotrichum</taxon>
        <taxon>Colletotrichum truncatum species complex</taxon>
    </lineage>
</organism>
<reference evidence="1 2" key="1">
    <citation type="journal article" date="2020" name="Phytopathology">
        <title>Genome Sequence Resources of Colletotrichum truncatum, C. plurivorum, C. musicola, and C. sojae: Four Species Pathogenic to Soybean (Glycine max).</title>
        <authorList>
            <person name="Rogerio F."/>
            <person name="Boufleur T.R."/>
            <person name="Ciampi-Guillardi M."/>
            <person name="Sukno S.A."/>
            <person name="Thon M.R."/>
            <person name="Massola Junior N.S."/>
            <person name="Baroncelli R."/>
        </authorList>
    </citation>
    <scope>NUCLEOTIDE SEQUENCE [LARGE SCALE GENOMIC DNA]</scope>
    <source>
        <strain evidence="1 2">CMES1059</strain>
    </source>
</reference>
<dbReference type="EMBL" id="VUJX02000003">
    <property type="protein sequence ID" value="KAL0938374.1"/>
    <property type="molecule type" value="Genomic_DNA"/>
</dbReference>
<evidence type="ECO:0000313" key="1">
    <source>
        <dbReference type="EMBL" id="KAL0938374.1"/>
    </source>
</evidence>
<protein>
    <submittedName>
        <fullName evidence="1">Uncharacterized protein</fullName>
    </submittedName>
</protein>
<evidence type="ECO:0000313" key="2">
    <source>
        <dbReference type="Proteomes" id="UP000805649"/>
    </source>
</evidence>
<proteinExistence type="predicted"/>
<name>A0ACC3Z2Q1_COLTU</name>
<comment type="caution">
    <text evidence="1">The sequence shown here is derived from an EMBL/GenBank/DDBJ whole genome shotgun (WGS) entry which is preliminary data.</text>
</comment>
<keyword evidence="2" id="KW-1185">Reference proteome</keyword>
<sequence>MEQPERGYPKLPEEQQKSPQDTYEHQRANLPKQEVEAKSMAAKDAESGLHTDDAPEKTIPGQQNGDGKQNAGAGQLNTKTGWPKGGKSEGFAGGQASATAQVTHHFASIGLDAHGEHRDTTKPTVKNKRPILPGITAKEFLELEIVYPSREAK</sequence>
<dbReference type="Proteomes" id="UP000805649">
    <property type="component" value="Unassembled WGS sequence"/>
</dbReference>
<accession>A0ACC3Z2Q1</accession>
<gene>
    <name evidence="1" type="ORF">CTRU02_204984</name>
</gene>